<keyword evidence="3" id="KW-1185">Reference proteome</keyword>
<feature type="transmembrane region" description="Helical" evidence="1">
    <location>
        <begin position="77"/>
        <end position="99"/>
    </location>
</feature>
<dbReference type="AlphaFoldDB" id="A0A4Y9FRN1"/>
<feature type="transmembrane region" description="Helical" evidence="1">
    <location>
        <begin position="120"/>
        <end position="143"/>
    </location>
</feature>
<comment type="caution">
    <text evidence="2">The sequence shown here is derived from an EMBL/GenBank/DDBJ whole genome shotgun (WGS) entry which is preliminary data.</text>
</comment>
<name>A0A4Y9FRN1_9MICO</name>
<dbReference type="EMBL" id="SPQB01000047">
    <property type="protein sequence ID" value="TFU31190.1"/>
    <property type="molecule type" value="Genomic_DNA"/>
</dbReference>
<feature type="transmembrane region" description="Helical" evidence="1">
    <location>
        <begin position="248"/>
        <end position="272"/>
    </location>
</feature>
<organism evidence="2 3">
    <name type="scientific">Microbacterium paludicola</name>
    <dbReference type="NCBI Taxonomy" id="300019"/>
    <lineage>
        <taxon>Bacteria</taxon>
        <taxon>Bacillati</taxon>
        <taxon>Actinomycetota</taxon>
        <taxon>Actinomycetes</taxon>
        <taxon>Micrococcales</taxon>
        <taxon>Microbacteriaceae</taxon>
        <taxon>Microbacterium</taxon>
    </lineage>
</organism>
<accession>A0A4Y9FRN1</accession>
<sequence length="277" mass="27958">MTALTAPRPALAGVRITFPRVVRSEWIKLTSLRSTAWSLALILLIGVGFAAILAATIDMVDGVPDDGASAQTVTLSVITIGFTMGQLVAAVLGALSLGGEYATGMVRSTFAAVPRRLPVLWAKAVVLFATVTVVGALTAFASWAATYGMLDAKGLASPLDGELALALVGGSVYLGLVAVFALGVAAAVRSSAGSIAFALGILLVLPTLVMVLGSAVEWVADVQPYLLPNAGDDMFSIAPAGGVEEGSLALPVAALVATAWTAASLAVGALVLRGRDV</sequence>
<proteinExistence type="predicted"/>
<gene>
    <name evidence="2" type="ORF">E4U02_13610</name>
</gene>
<dbReference type="Proteomes" id="UP000298358">
    <property type="component" value="Unassembled WGS sequence"/>
</dbReference>
<keyword evidence="1" id="KW-0472">Membrane</keyword>
<evidence type="ECO:0000256" key="1">
    <source>
        <dbReference type="SAM" id="Phobius"/>
    </source>
</evidence>
<evidence type="ECO:0000313" key="2">
    <source>
        <dbReference type="EMBL" id="TFU31190.1"/>
    </source>
</evidence>
<protein>
    <submittedName>
        <fullName evidence="2">ABC transporter permease</fullName>
    </submittedName>
</protein>
<keyword evidence="1" id="KW-0812">Transmembrane</keyword>
<evidence type="ECO:0000313" key="3">
    <source>
        <dbReference type="Proteomes" id="UP000298358"/>
    </source>
</evidence>
<feature type="transmembrane region" description="Helical" evidence="1">
    <location>
        <begin position="163"/>
        <end position="188"/>
    </location>
</feature>
<feature type="transmembrane region" description="Helical" evidence="1">
    <location>
        <begin position="36"/>
        <end position="57"/>
    </location>
</feature>
<reference evidence="2 3" key="1">
    <citation type="submission" date="2019-03" db="EMBL/GenBank/DDBJ databases">
        <title>Diversity of the mouse oral microbiome.</title>
        <authorList>
            <person name="Joseph S."/>
            <person name="Aduse-Opoku J."/>
            <person name="Curtis M."/>
            <person name="Wade W."/>
            <person name="Hashim A."/>
        </authorList>
    </citation>
    <scope>NUCLEOTIDE SEQUENCE [LARGE SCALE GENOMIC DNA]</scope>
    <source>
        <strain evidence="2 3">P1012</strain>
    </source>
</reference>
<feature type="transmembrane region" description="Helical" evidence="1">
    <location>
        <begin position="195"/>
        <end position="216"/>
    </location>
</feature>
<keyword evidence="1" id="KW-1133">Transmembrane helix</keyword>
<dbReference type="OrthoDB" id="3297477at2"/>
<dbReference type="RefSeq" id="WP_135115370.1">
    <property type="nucleotide sequence ID" value="NZ_JADGLL010000047.1"/>
</dbReference>